<evidence type="ECO:0000256" key="6">
    <source>
        <dbReference type="PROSITE-ProRule" id="PRU00278"/>
    </source>
</evidence>
<evidence type="ECO:0000256" key="1">
    <source>
        <dbReference type="ARBA" id="ARBA00000971"/>
    </source>
</evidence>
<sequence>MLNLLSSPHHSLSALRPLSACLTLVATLIAAPAFGQNQSKVLMQGVGAKVETSDVQAELQRMPAAVRERVLTQPDTLRQLISNLYLRRAFAHEAERQGLAKTTEVQYKLQTAREGALAEALAERIATAATPDSVAADKLAHTIYKAEPERFAVPAQTRARHILIQGTSPEARAQADKLLAELKAGANFEELAKAHSADPGSAAKGGDLGFFPKGRMVKSFEEAVDALQKPGDLSAVVQSNFGFHIIRLEERQPASTKPFEEVREQLRAEVTGKAQQDARLKEVERLRAQAKGDETAFEAFVSEQKKQLATTTAPTATPAATAAPAK</sequence>
<keyword evidence="5 6" id="KW-0413">Isomerase</keyword>
<evidence type="ECO:0000259" key="9">
    <source>
        <dbReference type="PROSITE" id="PS50198"/>
    </source>
</evidence>
<dbReference type="InterPro" id="IPR023058">
    <property type="entry name" value="PPIase_PpiC_CS"/>
</dbReference>
<name>A0A4R2MWA5_9BURK</name>
<evidence type="ECO:0000313" key="11">
    <source>
        <dbReference type="Proteomes" id="UP000295182"/>
    </source>
</evidence>
<proteinExistence type="inferred from homology"/>
<dbReference type="SUPFAM" id="SSF54534">
    <property type="entry name" value="FKBP-like"/>
    <property type="match status" value="1"/>
</dbReference>
<comment type="similarity">
    <text evidence="2">Belongs to the PpiC/parvulin rotamase family.</text>
</comment>
<feature type="signal peptide" evidence="8">
    <location>
        <begin position="1"/>
        <end position="35"/>
    </location>
</feature>
<accession>A0A4R2MWA5</accession>
<dbReference type="Gene3D" id="3.10.50.40">
    <property type="match status" value="1"/>
</dbReference>
<evidence type="ECO:0000256" key="8">
    <source>
        <dbReference type="SAM" id="SignalP"/>
    </source>
</evidence>
<feature type="compositionally biased region" description="Low complexity" evidence="7">
    <location>
        <begin position="309"/>
        <end position="326"/>
    </location>
</feature>
<dbReference type="AlphaFoldDB" id="A0A4R2MWA5"/>
<reference evidence="10 11" key="1">
    <citation type="submission" date="2019-03" db="EMBL/GenBank/DDBJ databases">
        <title>Genomic Encyclopedia of Type Strains, Phase IV (KMG-IV): sequencing the most valuable type-strain genomes for metagenomic binning, comparative biology and taxonomic classification.</title>
        <authorList>
            <person name="Goeker M."/>
        </authorList>
    </citation>
    <scope>NUCLEOTIDE SEQUENCE [LARGE SCALE GENOMIC DNA]</scope>
    <source>
        <strain evidence="10 11">DSM 1837</strain>
    </source>
</reference>
<evidence type="ECO:0000313" key="10">
    <source>
        <dbReference type="EMBL" id="TCP10806.1"/>
    </source>
</evidence>
<dbReference type="PANTHER" id="PTHR47245:SF2">
    <property type="entry name" value="PEPTIDYL-PROLYL CIS-TRANS ISOMERASE HP_0175-RELATED"/>
    <property type="match status" value="1"/>
</dbReference>
<comment type="catalytic activity">
    <reaction evidence="1">
        <text>[protein]-peptidylproline (omega=180) = [protein]-peptidylproline (omega=0)</text>
        <dbReference type="Rhea" id="RHEA:16237"/>
        <dbReference type="Rhea" id="RHEA-COMP:10747"/>
        <dbReference type="Rhea" id="RHEA-COMP:10748"/>
        <dbReference type="ChEBI" id="CHEBI:83833"/>
        <dbReference type="ChEBI" id="CHEBI:83834"/>
        <dbReference type="EC" id="5.2.1.8"/>
    </reaction>
</comment>
<keyword evidence="11" id="KW-1185">Reference proteome</keyword>
<evidence type="ECO:0000256" key="7">
    <source>
        <dbReference type="SAM" id="MobiDB-lite"/>
    </source>
</evidence>
<dbReference type="InterPro" id="IPR050245">
    <property type="entry name" value="PrsA_foldase"/>
</dbReference>
<dbReference type="Proteomes" id="UP000295182">
    <property type="component" value="Unassembled WGS sequence"/>
</dbReference>
<dbReference type="GO" id="GO:0003755">
    <property type="term" value="F:peptidyl-prolyl cis-trans isomerase activity"/>
    <property type="evidence" value="ECO:0007669"/>
    <property type="project" value="UniProtKB-KW"/>
</dbReference>
<dbReference type="InterPro" id="IPR000297">
    <property type="entry name" value="PPIase_PpiC"/>
</dbReference>
<keyword evidence="8" id="KW-0732">Signal</keyword>
<dbReference type="EMBL" id="SLXH01000054">
    <property type="protein sequence ID" value="TCP10806.1"/>
    <property type="molecule type" value="Genomic_DNA"/>
</dbReference>
<dbReference type="PROSITE" id="PS01096">
    <property type="entry name" value="PPIC_PPIASE_1"/>
    <property type="match status" value="1"/>
</dbReference>
<comment type="caution">
    <text evidence="10">The sequence shown here is derived from an EMBL/GenBank/DDBJ whole genome shotgun (WGS) entry which is preliminary data.</text>
</comment>
<keyword evidence="4 6" id="KW-0697">Rotamase</keyword>
<feature type="region of interest" description="Disordered" evidence="7">
    <location>
        <begin position="304"/>
        <end position="326"/>
    </location>
</feature>
<feature type="domain" description="PpiC" evidence="9">
    <location>
        <begin position="154"/>
        <end position="250"/>
    </location>
</feature>
<dbReference type="EC" id="5.2.1.8" evidence="3"/>
<dbReference type="PROSITE" id="PS50198">
    <property type="entry name" value="PPIC_PPIASE_2"/>
    <property type="match status" value="1"/>
</dbReference>
<gene>
    <name evidence="10" type="ORF">EV674_1544</name>
</gene>
<organism evidence="10 11">
    <name type="scientific">Simplicispira metamorpha</name>
    <dbReference type="NCBI Taxonomy" id="80881"/>
    <lineage>
        <taxon>Bacteria</taxon>
        <taxon>Pseudomonadati</taxon>
        <taxon>Pseudomonadota</taxon>
        <taxon>Betaproteobacteria</taxon>
        <taxon>Burkholderiales</taxon>
        <taxon>Comamonadaceae</taxon>
        <taxon>Simplicispira</taxon>
    </lineage>
</organism>
<protein>
    <recommendedName>
        <fullName evidence="3">peptidylprolyl isomerase</fullName>
        <ecNumber evidence="3">5.2.1.8</ecNumber>
    </recommendedName>
</protein>
<dbReference type="PANTHER" id="PTHR47245">
    <property type="entry name" value="PEPTIDYLPROLYL ISOMERASE"/>
    <property type="match status" value="1"/>
</dbReference>
<evidence type="ECO:0000256" key="4">
    <source>
        <dbReference type="ARBA" id="ARBA00023110"/>
    </source>
</evidence>
<dbReference type="Pfam" id="PF13616">
    <property type="entry name" value="Rotamase_3"/>
    <property type="match status" value="1"/>
</dbReference>
<feature type="chain" id="PRO_5020351222" description="peptidylprolyl isomerase" evidence="8">
    <location>
        <begin position="36"/>
        <end position="326"/>
    </location>
</feature>
<evidence type="ECO:0000256" key="2">
    <source>
        <dbReference type="ARBA" id="ARBA00007656"/>
    </source>
</evidence>
<dbReference type="InterPro" id="IPR046357">
    <property type="entry name" value="PPIase_dom_sf"/>
</dbReference>
<evidence type="ECO:0000256" key="5">
    <source>
        <dbReference type="ARBA" id="ARBA00023235"/>
    </source>
</evidence>
<evidence type="ECO:0000256" key="3">
    <source>
        <dbReference type="ARBA" id="ARBA00013194"/>
    </source>
</evidence>
<dbReference type="OrthoDB" id="9769613at2"/>